<proteinExistence type="predicted"/>
<reference evidence="1" key="2">
    <citation type="submission" date="2021-08" db="EMBL/GenBank/DDBJ databases">
        <authorList>
            <person name="Gostincar C."/>
            <person name="Sun X."/>
            <person name="Song Z."/>
            <person name="Gunde-Cimerman N."/>
        </authorList>
    </citation>
    <scope>NUCLEOTIDE SEQUENCE</scope>
    <source>
        <strain evidence="1">EXF-9911</strain>
    </source>
</reference>
<accession>A0A9P8JGH9</accession>
<evidence type="ECO:0000313" key="2">
    <source>
        <dbReference type="Proteomes" id="UP000779574"/>
    </source>
</evidence>
<reference evidence="1" key="1">
    <citation type="journal article" date="2021" name="J Fungi (Basel)">
        <title>Virulence traits and population genomics of the black yeast Aureobasidium melanogenum.</title>
        <authorList>
            <person name="Cernosa A."/>
            <person name="Sun X."/>
            <person name="Gostincar C."/>
            <person name="Fang C."/>
            <person name="Gunde-Cimerman N."/>
            <person name="Song Z."/>
        </authorList>
    </citation>
    <scope>NUCLEOTIDE SEQUENCE</scope>
    <source>
        <strain evidence="1">EXF-9911</strain>
    </source>
</reference>
<dbReference type="Proteomes" id="UP000779574">
    <property type="component" value="Unassembled WGS sequence"/>
</dbReference>
<gene>
    <name evidence="1" type="ORF">KCU76_g101</name>
</gene>
<dbReference type="AlphaFoldDB" id="A0A9P8JGH9"/>
<comment type="caution">
    <text evidence="1">The sequence shown here is derived from an EMBL/GenBank/DDBJ whole genome shotgun (WGS) entry which is preliminary data.</text>
</comment>
<protein>
    <submittedName>
        <fullName evidence="1">Uncharacterized protein</fullName>
    </submittedName>
</protein>
<evidence type="ECO:0000313" key="1">
    <source>
        <dbReference type="EMBL" id="KAG9701337.1"/>
    </source>
</evidence>
<organism evidence="1 2">
    <name type="scientific">Aureobasidium melanogenum</name>
    <name type="common">Aureobasidium pullulans var. melanogenum</name>
    <dbReference type="NCBI Taxonomy" id="46634"/>
    <lineage>
        <taxon>Eukaryota</taxon>
        <taxon>Fungi</taxon>
        <taxon>Dikarya</taxon>
        <taxon>Ascomycota</taxon>
        <taxon>Pezizomycotina</taxon>
        <taxon>Dothideomycetes</taxon>
        <taxon>Dothideomycetidae</taxon>
        <taxon>Dothideales</taxon>
        <taxon>Saccotheciaceae</taxon>
        <taxon>Aureobasidium</taxon>
    </lineage>
</organism>
<sequence length="232" mass="26134">MRRLRQRKREKDPFGEWLVPKFYSPEGTPFRSSFCTRASFCSCRILRDIDNFDDFDALISPIPTKETTGSKLDLGPFSISRLTARQFCFPKPHPLITIRSCCAVRWFGLSGQDSILLDYQKGESLVSKLILFLANAFGIVPYESLSSVVKCLGMSFPARLVLGPEYRKQLPALKQGSQTAGSMTVHSCALHGLVHIVLGIYKSPLSYHGSVEYSEMRCEIHGTKLQLFRDLC</sequence>
<name>A0A9P8JGH9_AURME</name>
<feature type="non-terminal residue" evidence="1">
    <location>
        <position position="232"/>
    </location>
</feature>
<dbReference type="EMBL" id="JAHFXF010000001">
    <property type="protein sequence ID" value="KAG9701337.1"/>
    <property type="molecule type" value="Genomic_DNA"/>
</dbReference>